<evidence type="ECO:0000256" key="2">
    <source>
        <dbReference type="ARBA" id="ARBA00023125"/>
    </source>
</evidence>
<dbReference type="SMART" id="SM00342">
    <property type="entry name" value="HTH_ARAC"/>
    <property type="match status" value="1"/>
</dbReference>
<evidence type="ECO:0000256" key="3">
    <source>
        <dbReference type="ARBA" id="ARBA00023163"/>
    </source>
</evidence>
<dbReference type="PANTHER" id="PTHR43280:SF32">
    <property type="entry name" value="TRANSCRIPTIONAL REGULATORY PROTEIN"/>
    <property type="match status" value="1"/>
</dbReference>
<dbReference type="PATRIC" id="fig|1202724.3.peg.512"/>
<keyword evidence="2" id="KW-0238">DNA-binding</keyword>
<dbReference type="PANTHER" id="PTHR43280">
    <property type="entry name" value="ARAC-FAMILY TRANSCRIPTIONAL REGULATOR"/>
    <property type="match status" value="1"/>
</dbReference>
<dbReference type="InterPro" id="IPR003313">
    <property type="entry name" value="AraC-bd"/>
</dbReference>
<reference evidence="5 6" key="1">
    <citation type="submission" date="2015-08" db="EMBL/GenBank/DDBJ databases">
        <title>Whole genome sequence of Flavobacterium akiainvivens IK-1T, from decaying Wikstroemia oahuensis, an endemic Hawaiian shrub.</title>
        <authorList>
            <person name="Wan X."/>
            <person name="Hou S."/>
            <person name="Saito J."/>
            <person name="Donachie S."/>
        </authorList>
    </citation>
    <scope>NUCLEOTIDE SEQUENCE [LARGE SCALE GENOMIC DNA]</scope>
    <source>
        <strain evidence="5 6">IK-1</strain>
    </source>
</reference>
<evidence type="ECO:0000313" key="6">
    <source>
        <dbReference type="Proteomes" id="UP000037755"/>
    </source>
</evidence>
<dbReference type="SUPFAM" id="SSF51215">
    <property type="entry name" value="Regulatory protein AraC"/>
    <property type="match status" value="1"/>
</dbReference>
<organism evidence="5 6">
    <name type="scientific">Flavobacterium akiainvivens</name>
    <dbReference type="NCBI Taxonomy" id="1202724"/>
    <lineage>
        <taxon>Bacteria</taxon>
        <taxon>Pseudomonadati</taxon>
        <taxon>Bacteroidota</taxon>
        <taxon>Flavobacteriia</taxon>
        <taxon>Flavobacteriales</taxon>
        <taxon>Flavobacteriaceae</taxon>
        <taxon>Flavobacterium</taxon>
    </lineage>
</organism>
<dbReference type="InterPro" id="IPR014710">
    <property type="entry name" value="RmlC-like_jellyroll"/>
</dbReference>
<dbReference type="Gene3D" id="1.10.10.60">
    <property type="entry name" value="Homeodomain-like"/>
    <property type="match status" value="1"/>
</dbReference>
<feature type="domain" description="HTH araC/xylS-type" evidence="4">
    <location>
        <begin position="190"/>
        <end position="288"/>
    </location>
</feature>
<name>A0A0N0RQE2_9FLAO</name>
<keyword evidence="1" id="KW-0805">Transcription regulation</keyword>
<dbReference type="InterPro" id="IPR009057">
    <property type="entry name" value="Homeodomain-like_sf"/>
</dbReference>
<keyword evidence="3" id="KW-0804">Transcription</keyword>
<dbReference type="GO" id="GO:0003700">
    <property type="term" value="F:DNA-binding transcription factor activity"/>
    <property type="evidence" value="ECO:0007669"/>
    <property type="project" value="InterPro"/>
</dbReference>
<dbReference type="Proteomes" id="UP000037755">
    <property type="component" value="Unassembled WGS sequence"/>
</dbReference>
<keyword evidence="6" id="KW-1185">Reference proteome</keyword>
<dbReference type="GO" id="GO:0043565">
    <property type="term" value="F:sequence-specific DNA binding"/>
    <property type="evidence" value="ECO:0007669"/>
    <property type="project" value="InterPro"/>
</dbReference>
<evidence type="ECO:0000259" key="4">
    <source>
        <dbReference type="PROSITE" id="PS01124"/>
    </source>
</evidence>
<dbReference type="EMBL" id="LIYD01000005">
    <property type="protein sequence ID" value="KOS05030.1"/>
    <property type="molecule type" value="Genomic_DNA"/>
</dbReference>
<dbReference type="SUPFAM" id="SSF46689">
    <property type="entry name" value="Homeodomain-like"/>
    <property type="match status" value="1"/>
</dbReference>
<evidence type="ECO:0000256" key="1">
    <source>
        <dbReference type="ARBA" id="ARBA00023015"/>
    </source>
</evidence>
<dbReference type="PROSITE" id="PS01124">
    <property type="entry name" value="HTH_ARAC_FAMILY_2"/>
    <property type="match status" value="1"/>
</dbReference>
<dbReference type="InterPro" id="IPR018060">
    <property type="entry name" value="HTH_AraC"/>
</dbReference>
<dbReference type="Pfam" id="PF12833">
    <property type="entry name" value="HTH_18"/>
    <property type="match status" value="1"/>
</dbReference>
<protein>
    <recommendedName>
        <fullName evidence="4">HTH araC/xylS-type domain-containing protein</fullName>
    </recommendedName>
</protein>
<accession>A0A0N0RQE2</accession>
<gene>
    <name evidence="5" type="ORF">AM493_02500</name>
</gene>
<dbReference type="RefSeq" id="WP_054406089.1">
    <property type="nucleotide sequence ID" value="NZ_FOYA01000004.1"/>
</dbReference>
<comment type="caution">
    <text evidence="5">The sequence shown here is derived from an EMBL/GenBank/DDBJ whole genome shotgun (WGS) entry which is preliminary data.</text>
</comment>
<dbReference type="OrthoDB" id="1096411at2"/>
<dbReference type="Gene3D" id="2.60.120.10">
    <property type="entry name" value="Jelly Rolls"/>
    <property type="match status" value="1"/>
</dbReference>
<proteinExistence type="predicted"/>
<dbReference type="Pfam" id="PF02311">
    <property type="entry name" value="AraC_binding"/>
    <property type="match status" value="1"/>
</dbReference>
<dbReference type="InterPro" id="IPR037923">
    <property type="entry name" value="HTH-like"/>
</dbReference>
<sequence>MKKVPVLDIKQFHVHDGAEDFYANTLENHLVTRHKDISHPHSHNFYVAVLFTHGSGIHEIDFKSYAITAGALFFLNPGQTHHWELSPDTKGFIFLHTRPFYEMHYTHNNLGQFPFFYSLYNVPCLYLGNNETDSITTLFKQIYTENQKHDAQQHNILLSLVNLVYSQSARLYFSDKQVTGTDNNYYTKFRKFEDLAATYFREEKSPAYYAGLLAVSPRHLNRIAQAVTGKTATDVILDRVMLEAKKELVLQQDSFANIAEGLGYDDYAYFSRLFKNRTGETASHFLNRYRKA</sequence>
<dbReference type="AlphaFoldDB" id="A0A0N0RQE2"/>
<evidence type="ECO:0000313" key="5">
    <source>
        <dbReference type="EMBL" id="KOS05030.1"/>
    </source>
</evidence>
<dbReference type="STRING" id="1202724.AM493_02500"/>